<evidence type="ECO:0000313" key="1">
    <source>
        <dbReference type="EMBL" id="TKT90886.1"/>
    </source>
</evidence>
<dbReference type="Proteomes" id="UP000304900">
    <property type="component" value="Unassembled WGS sequence"/>
</dbReference>
<dbReference type="EMBL" id="SZVO01000008">
    <property type="protein sequence ID" value="TKT90886.1"/>
    <property type="molecule type" value="Genomic_DNA"/>
</dbReference>
<gene>
    <name evidence="1" type="ORF">FDK13_18140</name>
</gene>
<dbReference type="AlphaFoldDB" id="A0A4U6D2L6"/>
<reference evidence="1 2" key="1">
    <citation type="submission" date="2019-05" db="EMBL/GenBank/DDBJ databases">
        <title>Dyadobacter AR-3-8 sp. nov., isolated from arctic soil.</title>
        <authorList>
            <person name="Chaudhary D.K."/>
        </authorList>
    </citation>
    <scope>NUCLEOTIDE SEQUENCE [LARGE SCALE GENOMIC DNA]</scope>
    <source>
        <strain evidence="1 2">AR-3-8</strain>
    </source>
</reference>
<evidence type="ECO:0000313" key="2">
    <source>
        <dbReference type="Proteomes" id="UP000304900"/>
    </source>
</evidence>
<sequence length="69" mass="8085">MIRTTVIPNKQIISFEIPKDYVGWQIEVIAFARDEGIVKEEVIKKQVTFNALLIDTKGYKFNREEANER</sequence>
<name>A0A4U6D2L6_9BACT</name>
<dbReference type="RefSeq" id="WP_137341429.1">
    <property type="nucleotide sequence ID" value="NZ_BSQH01000025.1"/>
</dbReference>
<accession>A0A4U6D2L6</accession>
<keyword evidence="2" id="KW-1185">Reference proteome</keyword>
<proteinExistence type="predicted"/>
<comment type="caution">
    <text evidence="1">The sequence shown here is derived from an EMBL/GenBank/DDBJ whole genome shotgun (WGS) entry which is preliminary data.</text>
</comment>
<organism evidence="1 2">
    <name type="scientific">Dyadobacter frigoris</name>
    <dbReference type="NCBI Taxonomy" id="2576211"/>
    <lineage>
        <taxon>Bacteria</taxon>
        <taxon>Pseudomonadati</taxon>
        <taxon>Bacteroidota</taxon>
        <taxon>Cytophagia</taxon>
        <taxon>Cytophagales</taxon>
        <taxon>Spirosomataceae</taxon>
        <taxon>Dyadobacter</taxon>
    </lineage>
</organism>
<dbReference type="OrthoDB" id="964329at2"/>
<protein>
    <submittedName>
        <fullName evidence="1">Uncharacterized protein</fullName>
    </submittedName>
</protein>